<dbReference type="GO" id="GO:0140999">
    <property type="term" value="F:histone H3K4 trimethyltransferase activity"/>
    <property type="evidence" value="ECO:0007669"/>
    <property type="project" value="UniProtKB-EC"/>
</dbReference>
<dbReference type="PROSITE" id="PS50868">
    <property type="entry name" value="POST_SET"/>
    <property type="match status" value="1"/>
</dbReference>
<comment type="subcellular location">
    <subcellularLocation>
        <location evidence="1">Nucleus</location>
    </subcellularLocation>
</comment>
<dbReference type="InterPro" id="IPR001214">
    <property type="entry name" value="SET_dom"/>
</dbReference>
<dbReference type="Gene3D" id="2.170.270.10">
    <property type="entry name" value="SET domain"/>
    <property type="match status" value="1"/>
</dbReference>
<feature type="region of interest" description="Disordered" evidence="15">
    <location>
        <begin position="759"/>
        <end position="850"/>
    </location>
</feature>
<evidence type="ECO:0000256" key="12">
    <source>
        <dbReference type="ARBA" id="ARBA00047583"/>
    </source>
</evidence>
<dbReference type="PROSITE" id="PS50280">
    <property type="entry name" value="SET"/>
    <property type="match status" value="1"/>
</dbReference>
<dbReference type="OrthoDB" id="2306477at2759"/>
<evidence type="ECO:0000256" key="2">
    <source>
        <dbReference type="ARBA" id="ARBA00012182"/>
    </source>
</evidence>
<feature type="compositionally biased region" description="Low complexity" evidence="15">
    <location>
        <begin position="820"/>
        <end position="837"/>
    </location>
</feature>
<reference evidence="20" key="1">
    <citation type="submission" date="2025-08" db="UniProtKB">
        <authorList>
            <consortium name="RefSeq"/>
        </authorList>
    </citation>
    <scope>IDENTIFICATION</scope>
    <source>
        <tissue evidence="20">Whole body</tissue>
    </source>
</reference>
<keyword evidence="7 14" id="KW-0694">RNA-binding</keyword>
<sequence>MESYRKYNSRHHDSRHHKHHKHKHRHHHYRYDEENYETHRGHQRHHNRRSSDEDSDYDHHRIPSSRVEKPPSPMHLQPIRRPTTPPPPPPPPPPAVQVVEKPRERNWKLMADPFLGKATTKIYRYDGVVPNDSSYPELIVQDPRTFKSKNKTITLPIELTVPKFKLDKNYTGQRPEVEITFSNLNDNIDKVFLTDLVVKFGKIDLLQIFYHPITKKHLGLAKIIFEEAASAKLCVQRLNETSVMGKVVNVFLDPFATECKLMFDKMTEEKLKPPPEVLKIKPLPSSNRDRRSVKSVKSKEEPPTVKPQPEEKTVPPKIENYKNYNYDYTTPSPATSDLPSEQSYSSGYNSMNGTPGYNGTFPYPYNRYPVPPVPSNHWWGESSPVAPPLPSTPAPTPTPAPVPAPAPVSASKLDSEAQSKLDLDTRIEMLLSGMSSQGASVEPAFLSIVKKDSDVSETIEDTIDDLSLNLPPPPGINDNHSDLDEEKNSNEEEILPPLSYPPSPFLSNDIYLNCFKKAAEQLKITREKEKLEAKSFLNKSIRNVISKTMHDSLHSDISSSDDEIMLGKSPKGNTPDDAMSLSSLSSRDEKIVENDPNILLPQYPPLPNYHPHGYYYPQTFNNHYGYQYFPYPPNYPYGPPLPRPNFYESEPPRDRHENRNFPEELKKNLMKAVLMELRIIIKRDIMKKMGTTVAFNALDQWWEEAERQSKSSNVSNEESKSAQPAPNLNSILEAGTEGLETLALSGLGLGFRAAIPKMPSFRRKKKEPSPKKTNEQEDNGSDQEEMVITSDNEGKDIDDDEVTRPTFAERKRLGRELFDSDSNSSTSELSAHSSSSEESSDDSSSNEDSCDGFVWKNKLKKLCKSMTMEDFDRVRELTPTGNETPMEIDALSSSDEEGSFVKYKRDDKAVKRKIEDNNLDELIESKKRLLNGAKVPPEENQSTVFSDHSYCMPEQVYSPPPISDWETEVNIADRTMTIQPVGELKVQEVSPKKSKLPLAVRDSNKIENIDQLTLQKHRDNQVKTKYFNRRDIVQEATVLFEFLTKGIDVEDLNYLKQSYESLLSNDTVHYWLNETHWVNHTVTAVPNQLPRKKKKDEWKVHDTGCARTEGYYKVDSKQKANHKYHFGHTIAQLNRITELKRVKESTGKMLALSREARSNQRRLLTAFGSTSDSDLLKFNVLKFRKKQLKFGKSAIHDWGLFAMESIAADEMVIEYVGQMVRPVVADLRERQYEATGIGSSYLFRIDLDTIIDATKCGNLARFINHSCNPNCYAKIIQIEGQKKIVIYSKQPIGVNEEITYDYKFPLEENKIPCLCGTHCCRGTLN</sequence>
<feature type="compositionally biased region" description="Basic and acidic residues" evidence="15">
    <location>
        <begin position="807"/>
        <end position="818"/>
    </location>
</feature>
<dbReference type="InterPro" id="IPR000504">
    <property type="entry name" value="RRM_dom"/>
</dbReference>
<dbReference type="InterPro" id="IPR003616">
    <property type="entry name" value="Post-SET_dom"/>
</dbReference>
<dbReference type="GO" id="GO:0003723">
    <property type="term" value="F:RNA binding"/>
    <property type="evidence" value="ECO:0007669"/>
    <property type="project" value="UniProtKB-UniRule"/>
</dbReference>
<dbReference type="Gene3D" id="3.30.70.330">
    <property type="match status" value="1"/>
</dbReference>
<keyword evidence="8" id="KW-0805">Transcription regulation</keyword>
<dbReference type="InterPro" id="IPR037841">
    <property type="entry name" value="SET_SETD1A/B"/>
</dbReference>
<feature type="domain" description="Post-SET" evidence="18">
    <location>
        <begin position="1309"/>
        <end position="1325"/>
    </location>
</feature>
<feature type="compositionally biased region" description="Pro residues" evidence="15">
    <location>
        <begin position="387"/>
        <end position="406"/>
    </location>
</feature>
<dbReference type="Proteomes" id="UP000694846">
    <property type="component" value="Unplaced"/>
</dbReference>
<evidence type="ECO:0000259" key="16">
    <source>
        <dbReference type="PROSITE" id="PS50102"/>
    </source>
</evidence>
<evidence type="ECO:0000256" key="15">
    <source>
        <dbReference type="SAM" id="MobiDB-lite"/>
    </source>
</evidence>
<dbReference type="Pfam" id="PF00856">
    <property type="entry name" value="SET"/>
    <property type="match status" value="1"/>
</dbReference>
<feature type="compositionally biased region" description="Acidic residues" evidence="15">
    <location>
        <begin position="776"/>
        <end position="785"/>
    </location>
</feature>
<name>A0A8B8GHI7_9HEMI</name>
<proteinExistence type="predicted"/>
<dbReference type="EC" id="2.1.1.354" evidence="2"/>
<gene>
    <name evidence="20" type="primary">LOC112691833</name>
</gene>
<feature type="domain" description="RRM" evidence="16">
    <location>
        <begin position="177"/>
        <end position="250"/>
    </location>
</feature>
<protein>
    <recommendedName>
        <fullName evidence="2">[histone H3]-lysine(4) N-trimethyltransferase</fullName>
        <ecNumber evidence="2">2.1.1.354</ecNumber>
    </recommendedName>
</protein>
<keyword evidence="3" id="KW-0489">Methyltransferase</keyword>
<dbReference type="GeneID" id="112691833"/>
<dbReference type="SUPFAM" id="SSF82199">
    <property type="entry name" value="SET domain"/>
    <property type="match status" value="1"/>
</dbReference>
<dbReference type="SMART" id="SM00317">
    <property type="entry name" value="SET"/>
    <property type="match status" value="1"/>
</dbReference>
<evidence type="ECO:0000256" key="7">
    <source>
        <dbReference type="ARBA" id="ARBA00022884"/>
    </source>
</evidence>
<dbReference type="InterPro" id="IPR024657">
    <property type="entry name" value="COMPASS_Set1_N-SET"/>
</dbReference>
<keyword evidence="5" id="KW-0949">S-adenosyl-L-methionine</keyword>
<feature type="region of interest" description="Disordered" evidence="15">
    <location>
        <begin position="1"/>
        <end position="97"/>
    </location>
</feature>
<feature type="compositionally biased region" description="Basic residues" evidence="15">
    <location>
        <begin position="7"/>
        <end position="29"/>
    </location>
</feature>
<dbReference type="CTD" id="3354971"/>
<evidence type="ECO:0000256" key="6">
    <source>
        <dbReference type="ARBA" id="ARBA00022853"/>
    </source>
</evidence>
<evidence type="ECO:0000256" key="13">
    <source>
        <dbReference type="ARBA" id="ARBA00049129"/>
    </source>
</evidence>
<accession>A0A8B8GHI7</accession>
<dbReference type="FunFam" id="2.170.270.10:FF:000010">
    <property type="entry name" value="Histone-lysine N-methyltransferase"/>
    <property type="match status" value="1"/>
</dbReference>
<dbReference type="GO" id="GO:0032259">
    <property type="term" value="P:methylation"/>
    <property type="evidence" value="ECO:0007669"/>
    <property type="project" value="UniProtKB-KW"/>
</dbReference>
<evidence type="ECO:0000313" key="20">
    <source>
        <dbReference type="RefSeq" id="XP_025422027.1"/>
    </source>
</evidence>
<dbReference type="InterPro" id="IPR035979">
    <property type="entry name" value="RBD_domain_sf"/>
</dbReference>
<evidence type="ECO:0000256" key="5">
    <source>
        <dbReference type="ARBA" id="ARBA00022691"/>
    </source>
</evidence>
<keyword evidence="19" id="KW-1185">Reference proteome</keyword>
<feature type="compositionally biased region" description="Acidic residues" evidence="15">
    <location>
        <begin position="838"/>
        <end position="850"/>
    </location>
</feature>
<keyword evidence="6" id="KW-0156">Chromatin regulator</keyword>
<dbReference type="InterPro" id="IPR044570">
    <property type="entry name" value="Set1-like"/>
</dbReference>
<dbReference type="PROSITE" id="PS50102">
    <property type="entry name" value="RRM"/>
    <property type="match status" value="1"/>
</dbReference>
<dbReference type="SMART" id="SM00508">
    <property type="entry name" value="PostSET"/>
    <property type="match status" value="1"/>
</dbReference>
<evidence type="ECO:0000256" key="14">
    <source>
        <dbReference type="PROSITE-ProRule" id="PRU00176"/>
    </source>
</evidence>
<comment type="catalytic activity">
    <reaction evidence="12">
        <text>N(6)-methyl-L-lysyl(4)-[histone H3] + S-adenosyl-L-methionine = N(6),N(6)-dimethyl-L-lysyl(4)-[histone H3] + S-adenosyl-L-homocysteine + H(+)</text>
        <dbReference type="Rhea" id="RHEA:60268"/>
        <dbReference type="Rhea" id="RHEA-COMP:15540"/>
        <dbReference type="Rhea" id="RHEA-COMP:15543"/>
        <dbReference type="ChEBI" id="CHEBI:15378"/>
        <dbReference type="ChEBI" id="CHEBI:57856"/>
        <dbReference type="ChEBI" id="CHEBI:59789"/>
        <dbReference type="ChEBI" id="CHEBI:61929"/>
        <dbReference type="ChEBI" id="CHEBI:61976"/>
    </reaction>
</comment>
<dbReference type="PANTHER" id="PTHR45814:SF2">
    <property type="entry name" value="HISTONE-LYSINE N-METHYLTRANSFERASE SETD1"/>
    <property type="match status" value="1"/>
</dbReference>
<evidence type="ECO:0000256" key="10">
    <source>
        <dbReference type="ARBA" id="ARBA00023242"/>
    </source>
</evidence>
<feature type="region of interest" description="Disordered" evidence="15">
    <location>
        <begin position="464"/>
        <end position="492"/>
    </location>
</feature>
<evidence type="ECO:0000256" key="1">
    <source>
        <dbReference type="ARBA" id="ARBA00004123"/>
    </source>
</evidence>
<feature type="region of interest" description="Disordered" evidence="15">
    <location>
        <begin position="387"/>
        <end position="417"/>
    </location>
</feature>
<evidence type="ECO:0000313" key="19">
    <source>
        <dbReference type="Proteomes" id="UP000694846"/>
    </source>
</evidence>
<dbReference type="SMART" id="SM00360">
    <property type="entry name" value="RRM"/>
    <property type="match status" value="1"/>
</dbReference>
<feature type="region of interest" description="Disordered" evidence="15">
    <location>
        <begin position="274"/>
        <end position="353"/>
    </location>
</feature>
<feature type="compositionally biased region" description="Basic and acidic residues" evidence="15">
    <location>
        <begin position="287"/>
        <end position="314"/>
    </location>
</feature>
<evidence type="ECO:0000256" key="8">
    <source>
        <dbReference type="ARBA" id="ARBA00023015"/>
    </source>
</evidence>
<evidence type="ECO:0000259" key="18">
    <source>
        <dbReference type="PROSITE" id="PS50868"/>
    </source>
</evidence>
<dbReference type="Pfam" id="PF00076">
    <property type="entry name" value="RRM_1"/>
    <property type="match status" value="1"/>
</dbReference>
<dbReference type="PANTHER" id="PTHR45814">
    <property type="entry name" value="HISTONE-LYSINE N-METHYLTRANSFERASE SETD1"/>
    <property type="match status" value="1"/>
</dbReference>
<dbReference type="RefSeq" id="XP_025422027.1">
    <property type="nucleotide sequence ID" value="XM_025566242.1"/>
</dbReference>
<evidence type="ECO:0000256" key="4">
    <source>
        <dbReference type="ARBA" id="ARBA00022679"/>
    </source>
</evidence>
<feature type="compositionally biased region" description="Pro residues" evidence="15">
    <location>
        <begin position="83"/>
        <end position="95"/>
    </location>
</feature>
<organism evidence="19 20">
    <name type="scientific">Sipha flava</name>
    <name type="common">yellow sugarcane aphid</name>
    <dbReference type="NCBI Taxonomy" id="143950"/>
    <lineage>
        <taxon>Eukaryota</taxon>
        <taxon>Metazoa</taxon>
        <taxon>Ecdysozoa</taxon>
        <taxon>Arthropoda</taxon>
        <taxon>Hexapoda</taxon>
        <taxon>Insecta</taxon>
        <taxon>Pterygota</taxon>
        <taxon>Neoptera</taxon>
        <taxon>Paraneoptera</taxon>
        <taxon>Hemiptera</taxon>
        <taxon>Sternorrhyncha</taxon>
        <taxon>Aphidomorpha</taxon>
        <taxon>Aphidoidea</taxon>
        <taxon>Aphididae</taxon>
        <taxon>Sipha</taxon>
    </lineage>
</organism>
<keyword evidence="9" id="KW-0804">Transcription</keyword>
<dbReference type="InterPro" id="IPR046341">
    <property type="entry name" value="SET_dom_sf"/>
</dbReference>
<comment type="catalytic activity">
    <reaction evidence="11">
        <text>L-lysyl(4)-[histone H3] + 3 S-adenosyl-L-methionine = N(6),N(6),N(6)-trimethyl-L-lysyl(4)-[histone H3] + 3 S-adenosyl-L-homocysteine + 3 H(+)</text>
        <dbReference type="Rhea" id="RHEA:60260"/>
        <dbReference type="Rhea" id="RHEA-COMP:15537"/>
        <dbReference type="Rhea" id="RHEA-COMP:15547"/>
        <dbReference type="ChEBI" id="CHEBI:15378"/>
        <dbReference type="ChEBI" id="CHEBI:29969"/>
        <dbReference type="ChEBI" id="CHEBI:57856"/>
        <dbReference type="ChEBI" id="CHEBI:59789"/>
        <dbReference type="ChEBI" id="CHEBI:61961"/>
        <dbReference type="EC" id="2.1.1.354"/>
    </reaction>
</comment>
<comment type="catalytic activity">
    <reaction evidence="13">
        <text>N(6),N(6)-dimethyl-L-lysyl(4)-[histone H3] + S-adenosyl-L-methionine = N(6),N(6),N(6)-trimethyl-L-lysyl(4)-[histone H3] + S-adenosyl-L-homocysteine + H(+)</text>
        <dbReference type="Rhea" id="RHEA:60272"/>
        <dbReference type="Rhea" id="RHEA-COMP:15537"/>
        <dbReference type="Rhea" id="RHEA-COMP:15540"/>
        <dbReference type="ChEBI" id="CHEBI:15378"/>
        <dbReference type="ChEBI" id="CHEBI:57856"/>
        <dbReference type="ChEBI" id="CHEBI:59789"/>
        <dbReference type="ChEBI" id="CHEBI:61961"/>
        <dbReference type="ChEBI" id="CHEBI:61976"/>
    </reaction>
</comment>
<dbReference type="SMART" id="SM01291">
    <property type="entry name" value="N-SET"/>
    <property type="match status" value="1"/>
</dbReference>
<feature type="compositionally biased region" description="Polar residues" evidence="15">
    <location>
        <begin position="322"/>
        <end position="353"/>
    </location>
</feature>
<feature type="compositionally biased region" description="Basic and acidic residues" evidence="15">
    <location>
        <begin position="30"/>
        <end position="40"/>
    </location>
</feature>
<evidence type="ECO:0000256" key="11">
    <source>
        <dbReference type="ARBA" id="ARBA00047571"/>
    </source>
</evidence>
<dbReference type="Pfam" id="PF11764">
    <property type="entry name" value="N-SET"/>
    <property type="match status" value="1"/>
</dbReference>
<keyword evidence="4" id="KW-0808">Transferase</keyword>
<feature type="domain" description="SET" evidence="17">
    <location>
        <begin position="1186"/>
        <end position="1303"/>
    </location>
</feature>
<evidence type="ECO:0000256" key="9">
    <source>
        <dbReference type="ARBA" id="ARBA00023163"/>
    </source>
</evidence>
<evidence type="ECO:0000256" key="3">
    <source>
        <dbReference type="ARBA" id="ARBA00022603"/>
    </source>
</evidence>
<keyword evidence="10" id="KW-0539">Nucleus</keyword>
<evidence type="ECO:0000259" key="17">
    <source>
        <dbReference type="PROSITE" id="PS50280"/>
    </source>
</evidence>
<dbReference type="InterPro" id="IPR012677">
    <property type="entry name" value="Nucleotide-bd_a/b_plait_sf"/>
</dbReference>
<feature type="compositionally biased region" description="Basic and acidic residues" evidence="15">
    <location>
        <begin position="479"/>
        <end position="490"/>
    </location>
</feature>
<feature type="compositionally biased region" description="Basic and acidic residues" evidence="15">
    <location>
        <begin position="49"/>
        <end position="69"/>
    </location>
</feature>
<dbReference type="CDD" id="cd19169">
    <property type="entry name" value="SET_SETD1"/>
    <property type="match status" value="1"/>
</dbReference>
<dbReference type="GO" id="GO:0048188">
    <property type="term" value="C:Set1C/COMPASS complex"/>
    <property type="evidence" value="ECO:0007669"/>
    <property type="project" value="InterPro"/>
</dbReference>
<dbReference type="SUPFAM" id="SSF54928">
    <property type="entry name" value="RNA-binding domain, RBD"/>
    <property type="match status" value="1"/>
</dbReference>